<proteinExistence type="predicted"/>
<comment type="caution">
    <text evidence="1">The sequence shown here is derived from an EMBL/GenBank/DDBJ whole genome shotgun (WGS) entry which is preliminary data.</text>
</comment>
<dbReference type="STRING" id="1432307.W9CJN1"/>
<name>W9CJN1_SCLBF</name>
<protein>
    <submittedName>
        <fullName evidence="1">Uncharacterized protein</fullName>
    </submittedName>
</protein>
<keyword evidence="2" id="KW-1185">Reference proteome</keyword>
<organism evidence="1 2">
    <name type="scientific">Sclerotinia borealis (strain F-4128)</name>
    <dbReference type="NCBI Taxonomy" id="1432307"/>
    <lineage>
        <taxon>Eukaryota</taxon>
        <taxon>Fungi</taxon>
        <taxon>Dikarya</taxon>
        <taxon>Ascomycota</taxon>
        <taxon>Pezizomycotina</taxon>
        <taxon>Leotiomycetes</taxon>
        <taxon>Helotiales</taxon>
        <taxon>Sclerotiniaceae</taxon>
        <taxon>Sclerotinia</taxon>
    </lineage>
</organism>
<accession>W9CJN1</accession>
<dbReference type="Proteomes" id="UP000019487">
    <property type="component" value="Unassembled WGS sequence"/>
</dbReference>
<dbReference type="HOGENOM" id="CLU_1816930_0_0_1"/>
<dbReference type="AlphaFoldDB" id="W9CJN1"/>
<sequence length="142" mass="16414">MLGQVIDAQDECEDDRSNLLDIERRLADFAKVLVATPRDHLELYVISEMERRMNQELREKIIQRLVDEAQGLSYEQILDRINLRSDDAKDSVRNVWVWTICSAVPLSLLQLLEAVPVFTNLFDEKLDRDGIRTPLKATFGRG</sequence>
<evidence type="ECO:0000313" key="1">
    <source>
        <dbReference type="EMBL" id="ESZ96987.1"/>
    </source>
</evidence>
<dbReference type="OrthoDB" id="1577640at2759"/>
<dbReference type="EMBL" id="AYSA01000110">
    <property type="protein sequence ID" value="ESZ96987.1"/>
    <property type="molecule type" value="Genomic_DNA"/>
</dbReference>
<evidence type="ECO:0000313" key="2">
    <source>
        <dbReference type="Proteomes" id="UP000019487"/>
    </source>
</evidence>
<reference evidence="1 2" key="1">
    <citation type="journal article" date="2014" name="Genome Announc.">
        <title>Draft genome sequence of Sclerotinia borealis, a psychrophilic plant pathogenic fungus.</title>
        <authorList>
            <person name="Mardanov A.V."/>
            <person name="Beletsky A.V."/>
            <person name="Kadnikov V.V."/>
            <person name="Ignatov A.N."/>
            <person name="Ravin N.V."/>
        </authorList>
    </citation>
    <scope>NUCLEOTIDE SEQUENCE [LARGE SCALE GENOMIC DNA]</scope>
    <source>
        <strain evidence="2">F-4157</strain>
    </source>
</reference>
<gene>
    <name evidence="1" type="ORF">SBOR_2633</name>
</gene>